<sequence length="407" mass="44699">ENCVYDLCATGGNEDQFCNALEAYAAACENIGISIANWRENTICQTFSTTSTTTTTRPITPGPLPPGSCEISGDPHYYTFDNQVHHFMGTCIYTLSKLCEVDGHLTEFNVEAANEHRGGNTRVSYISYVNTDINGYRITLEKNRNVKVNKIAVTLPVALHPNINIFLSGHDVLVTTAFGVSVRFDGNHRVVVNIPGEYANKVCGICGNFNGNQTDDFLNPDGELEPDSNSLGNSWQVDNDTSCRSESEHEPSCTVDEKNTISSISFCGMITDKEGPFSDCHGVVNPVIYFDNCVYDLCELNLDPRALCDSLQSYAQSCQSHGITLGPWRNASFCPLKCPQNSHFEVCGTACPSTCVNPGSSINCHLPCTESCVCDPGYVLYDKRCVQSHQCGCWDNDKHYPVGSEFW</sequence>
<keyword evidence="5" id="KW-1185">Reference proteome</keyword>
<dbReference type="InterPro" id="IPR001846">
    <property type="entry name" value="VWF_type-D"/>
</dbReference>
<keyword evidence="1" id="KW-1015">Disulfide bond</keyword>
<protein>
    <recommendedName>
        <fullName evidence="3">VWFD domain-containing protein</fullName>
    </recommendedName>
</protein>
<proteinExistence type="predicted"/>
<accession>A0ABN9FXL9</accession>
<dbReference type="PROSITE" id="PS51233">
    <property type="entry name" value="VWFD"/>
    <property type="match status" value="1"/>
</dbReference>
<keyword evidence="2" id="KW-0325">Glycoprotein</keyword>
<dbReference type="SUPFAM" id="SSF57567">
    <property type="entry name" value="Serine protease inhibitors"/>
    <property type="match status" value="1"/>
</dbReference>
<feature type="non-terminal residue" evidence="4">
    <location>
        <position position="1"/>
    </location>
</feature>
<gene>
    <name evidence="4" type="ORF">SPARVUS_LOCUS13008594</name>
</gene>
<dbReference type="SMART" id="SM00832">
    <property type="entry name" value="C8"/>
    <property type="match status" value="2"/>
</dbReference>
<feature type="non-terminal residue" evidence="4">
    <location>
        <position position="407"/>
    </location>
</feature>
<dbReference type="InterPro" id="IPR002919">
    <property type="entry name" value="TIL_dom"/>
</dbReference>
<reference evidence="4" key="1">
    <citation type="submission" date="2023-05" db="EMBL/GenBank/DDBJ databases">
        <authorList>
            <person name="Stuckert A."/>
        </authorList>
    </citation>
    <scope>NUCLEOTIDE SEQUENCE</scope>
</reference>
<feature type="domain" description="VWFD" evidence="3">
    <location>
        <begin position="67"/>
        <end position="244"/>
    </location>
</feature>
<dbReference type="CDD" id="cd19941">
    <property type="entry name" value="TIL"/>
    <property type="match status" value="1"/>
</dbReference>
<dbReference type="Pfam" id="PF01826">
    <property type="entry name" value="TIL"/>
    <property type="match status" value="1"/>
</dbReference>
<dbReference type="EMBL" id="CATNWA010017593">
    <property type="protein sequence ID" value="CAI9601659.1"/>
    <property type="molecule type" value="Genomic_DNA"/>
</dbReference>
<name>A0ABN9FXL9_9NEOB</name>
<evidence type="ECO:0000259" key="3">
    <source>
        <dbReference type="PROSITE" id="PS51233"/>
    </source>
</evidence>
<comment type="caution">
    <text evidence="4">The sequence shown here is derived from an EMBL/GenBank/DDBJ whole genome shotgun (WGS) entry which is preliminary data.</text>
</comment>
<evidence type="ECO:0000313" key="5">
    <source>
        <dbReference type="Proteomes" id="UP001162483"/>
    </source>
</evidence>
<evidence type="ECO:0000313" key="4">
    <source>
        <dbReference type="EMBL" id="CAI9601659.1"/>
    </source>
</evidence>
<dbReference type="Gene3D" id="2.10.25.10">
    <property type="entry name" value="Laminin"/>
    <property type="match status" value="1"/>
</dbReference>
<dbReference type="Proteomes" id="UP001162483">
    <property type="component" value="Unassembled WGS sequence"/>
</dbReference>
<organism evidence="4 5">
    <name type="scientific">Staurois parvus</name>
    <dbReference type="NCBI Taxonomy" id="386267"/>
    <lineage>
        <taxon>Eukaryota</taxon>
        <taxon>Metazoa</taxon>
        <taxon>Chordata</taxon>
        <taxon>Craniata</taxon>
        <taxon>Vertebrata</taxon>
        <taxon>Euteleostomi</taxon>
        <taxon>Amphibia</taxon>
        <taxon>Batrachia</taxon>
        <taxon>Anura</taxon>
        <taxon>Neobatrachia</taxon>
        <taxon>Ranoidea</taxon>
        <taxon>Ranidae</taxon>
        <taxon>Staurois</taxon>
    </lineage>
</organism>
<dbReference type="Pfam" id="PF08742">
    <property type="entry name" value="C8"/>
    <property type="match status" value="2"/>
</dbReference>
<dbReference type="InterPro" id="IPR036084">
    <property type="entry name" value="Ser_inhib-like_sf"/>
</dbReference>
<dbReference type="InterPro" id="IPR050780">
    <property type="entry name" value="Mucin_vWF_Thrombospondin_sf"/>
</dbReference>
<dbReference type="PANTHER" id="PTHR11339:SF373">
    <property type="entry name" value="VWFD DOMAIN-CONTAINING PROTEIN"/>
    <property type="match status" value="1"/>
</dbReference>
<dbReference type="InterPro" id="IPR014853">
    <property type="entry name" value="VWF/SSPO/ZAN-like_Cys-rich_dom"/>
</dbReference>
<evidence type="ECO:0000256" key="1">
    <source>
        <dbReference type="ARBA" id="ARBA00023157"/>
    </source>
</evidence>
<dbReference type="SMART" id="SM00216">
    <property type="entry name" value="VWD"/>
    <property type="match status" value="1"/>
</dbReference>
<evidence type="ECO:0000256" key="2">
    <source>
        <dbReference type="ARBA" id="ARBA00023180"/>
    </source>
</evidence>
<dbReference type="Pfam" id="PF00094">
    <property type="entry name" value="VWD"/>
    <property type="match status" value="1"/>
</dbReference>
<dbReference type="PANTHER" id="PTHR11339">
    <property type="entry name" value="EXTRACELLULAR MATRIX GLYCOPROTEIN RELATED"/>
    <property type="match status" value="1"/>
</dbReference>